<sequence length="226" mass="23698">MSISLFIRVFLSYGAAILRGKTLLLPLFLLAAPVGAEPLRLLAFGDSLTQGYGLAQGDGFVPQLEAWLRDQGQDVSVTNAGVSGDTTAGGLARIDWTLTEPFDAMILALGGNDLLRGTAPEVTRANIDGILQVVTAKDMDVLLVGMAAPKNYGPEFETAFNGIWPDLSAQYGTFYAPSFFDGLPSDDPAALGQYMQSDGIHPNAEGVALIVAGLGPQVLQLLAGAK</sequence>
<dbReference type="EC" id="3.1.1.1" evidence="3"/>
<dbReference type="RefSeq" id="WP_058245029.1">
    <property type="nucleotide sequence ID" value="NZ_CYSB01000029.1"/>
</dbReference>
<evidence type="ECO:0000313" key="4">
    <source>
        <dbReference type="Proteomes" id="UP000051086"/>
    </source>
</evidence>
<evidence type="ECO:0000313" key="3">
    <source>
        <dbReference type="EMBL" id="CUH73893.1"/>
    </source>
</evidence>
<dbReference type="PANTHER" id="PTHR30383:SF5">
    <property type="entry name" value="SGNH HYDROLASE-TYPE ESTERASE DOMAIN-CONTAINING PROTEIN"/>
    <property type="match status" value="1"/>
</dbReference>
<dbReference type="GO" id="GO:0106435">
    <property type="term" value="F:carboxylesterase activity"/>
    <property type="evidence" value="ECO:0007669"/>
    <property type="project" value="UniProtKB-EC"/>
</dbReference>
<dbReference type="InterPro" id="IPR013830">
    <property type="entry name" value="SGNH_hydro"/>
</dbReference>
<dbReference type="PANTHER" id="PTHR30383">
    <property type="entry name" value="THIOESTERASE 1/PROTEASE 1/LYSOPHOSPHOLIPASE L1"/>
    <property type="match status" value="1"/>
</dbReference>
<reference evidence="2 4" key="2">
    <citation type="submission" date="2015-09" db="EMBL/GenBank/DDBJ databases">
        <authorList>
            <person name="Rodrigo-Torres L."/>
            <person name="Arahal D.R."/>
        </authorList>
    </citation>
    <scope>NUCLEOTIDE SEQUENCE [LARGE SCALE GENOMIC DNA]</scope>
    <source>
        <strain evidence="2 4">CECT 5118</strain>
    </source>
</reference>
<protein>
    <submittedName>
        <fullName evidence="3">Esterase TesA</fullName>
        <ecNumber evidence="3">3.1.1.1</ecNumber>
    </submittedName>
</protein>
<evidence type="ECO:0000313" key="2">
    <source>
        <dbReference type="EMBL" id="CUH67454.1"/>
    </source>
</evidence>
<accession>A0A0P1FXV8</accession>
<evidence type="ECO:0000259" key="1">
    <source>
        <dbReference type="Pfam" id="PF13472"/>
    </source>
</evidence>
<organism evidence="3 5">
    <name type="scientific">Thalassovita autumnalis</name>
    <dbReference type="NCBI Taxonomy" id="2072972"/>
    <lineage>
        <taxon>Bacteria</taxon>
        <taxon>Pseudomonadati</taxon>
        <taxon>Pseudomonadota</taxon>
        <taxon>Alphaproteobacteria</taxon>
        <taxon>Rhodobacterales</taxon>
        <taxon>Roseobacteraceae</taxon>
        <taxon>Thalassovita</taxon>
    </lineage>
</organism>
<dbReference type="InterPro" id="IPR051532">
    <property type="entry name" value="Ester_Hydrolysis_Enzymes"/>
</dbReference>
<dbReference type="AlphaFoldDB" id="A0A0P1FXV8"/>
<dbReference type="Pfam" id="PF13472">
    <property type="entry name" value="Lipase_GDSL_2"/>
    <property type="match status" value="1"/>
</dbReference>
<dbReference type="SUPFAM" id="SSF52266">
    <property type="entry name" value="SGNH hydrolase"/>
    <property type="match status" value="1"/>
</dbReference>
<reference evidence="3 5" key="1">
    <citation type="submission" date="2015-09" db="EMBL/GenBank/DDBJ databases">
        <authorList>
            <consortium name="Swine Surveillance"/>
        </authorList>
    </citation>
    <scope>NUCLEOTIDE SEQUENCE [LARGE SCALE GENOMIC DNA]</scope>
    <source>
        <strain evidence="3 5">5120</strain>
    </source>
</reference>
<evidence type="ECO:0000313" key="5">
    <source>
        <dbReference type="Proteomes" id="UP000051887"/>
    </source>
</evidence>
<dbReference type="EMBL" id="CYSC01000043">
    <property type="protein sequence ID" value="CUH73893.1"/>
    <property type="molecule type" value="Genomic_DNA"/>
</dbReference>
<dbReference type="Proteomes" id="UP000051086">
    <property type="component" value="Unassembled WGS sequence"/>
</dbReference>
<proteinExistence type="predicted"/>
<dbReference type="Gene3D" id="3.40.50.1110">
    <property type="entry name" value="SGNH hydrolase"/>
    <property type="match status" value="1"/>
</dbReference>
<dbReference type="CDD" id="cd01822">
    <property type="entry name" value="Lysophospholipase_L1_like"/>
    <property type="match status" value="1"/>
</dbReference>
<dbReference type="OrthoDB" id="9786188at2"/>
<dbReference type="EMBL" id="CYSB01000029">
    <property type="protein sequence ID" value="CUH67454.1"/>
    <property type="molecule type" value="Genomic_DNA"/>
</dbReference>
<dbReference type="Proteomes" id="UP000051887">
    <property type="component" value="Unassembled WGS sequence"/>
</dbReference>
<name>A0A0P1FXV8_9RHOB</name>
<keyword evidence="3" id="KW-0378">Hydrolase</keyword>
<gene>
    <name evidence="3" type="primary">tesA</name>
    <name evidence="2" type="ORF">TL5118_02195</name>
    <name evidence="3" type="ORF">TL5120_03710</name>
</gene>
<dbReference type="GO" id="GO:0004622">
    <property type="term" value="F:phosphatidylcholine lysophospholipase activity"/>
    <property type="evidence" value="ECO:0007669"/>
    <property type="project" value="TreeGrafter"/>
</dbReference>
<keyword evidence="4" id="KW-1185">Reference proteome</keyword>
<feature type="domain" description="SGNH hydrolase-type esterase" evidence="1">
    <location>
        <begin position="43"/>
        <end position="208"/>
    </location>
</feature>
<dbReference type="InterPro" id="IPR036514">
    <property type="entry name" value="SGNH_hydro_sf"/>
</dbReference>